<dbReference type="AlphaFoldDB" id="A0A4Y9ZB68"/>
<dbReference type="SUPFAM" id="SSF81383">
    <property type="entry name" value="F-box domain"/>
    <property type="match status" value="1"/>
</dbReference>
<feature type="compositionally biased region" description="Polar residues" evidence="1">
    <location>
        <begin position="179"/>
        <end position="189"/>
    </location>
</feature>
<dbReference type="InterPro" id="IPR036047">
    <property type="entry name" value="F-box-like_dom_sf"/>
</dbReference>
<dbReference type="InterPro" id="IPR001810">
    <property type="entry name" value="F-box_dom"/>
</dbReference>
<dbReference type="EMBL" id="SEOQ01000061">
    <property type="protein sequence ID" value="TFY71227.1"/>
    <property type="molecule type" value="Genomic_DNA"/>
</dbReference>
<protein>
    <recommendedName>
        <fullName evidence="2">F-box domain-containing protein</fullName>
    </recommendedName>
</protein>
<proteinExistence type="predicted"/>
<name>A0A4Y9ZB68_9AGAM</name>
<feature type="region of interest" description="Disordered" evidence="1">
    <location>
        <begin position="176"/>
        <end position="253"/>
    </location>
</feature>
<keyword evidence="4" id="KW-1185">Reference proteome</keyword>
<dbReference type="PROSITE" id="PS50181">
    <property type="entry name" value="FBOX"/>
    <property type="match status" value="1"/>
</dbReference>
<evidence type="ECO:0000313" key="3">
    <source>
        <dbReference type="EMBL" id="TFY71227.1"/>
    </source>
</evidence>
<evidence type="ECO:0000256" key="1">
    <source>
        <dbReference type="SAM" id="MobiDB-lite"/>
    </source>
</evidence>
<sequence>MTSRLLQGVLRQSAADTIDKATSPHRKFATLDDDSDDELVNVVSLPGTPARSRPSSRPSSPTRGAAGRPAPRPLHLSSRTRSSDPLRALPTEISQKIFAQVSIRDLARAARVSKKWRKSQTINYVWFQHYRKENFHDESLPPGKWTKRESKQNWSAMYAQFVLNKSPPLGPVRPFSRGSGYSTPGSGYQTPKEVREERWKLEADTSGKPGKVEMREMYKELGGRKSKAKGKLGGTSGARDKGGWGSENLDDGW</sequence>
<organism evidence="3 4">
    <name type="scientific">Dentipellis fragilis</name>
    <dbReference type="NCBI Taxonomy" id="205917"/>
    <lineage>
        <taxon>Eukaryota</taxon>
        <taxon>Fungi</taxon>
        <taxon>Dikarya</taxon>
        <taxon>Basidiomycota</taxon>
        <taxon>Agaricomycotina</taxon>
        <taxon>Agaricomycetes</taxon>
        <taxon>Russulales</taxon>
        <taxon>Hericiaceae</taxon>
        <taxon>Dentipellis</taxon>
    </lineage>
</organism>
<dbReference type="Pfam" id="PF12937">
    <property type="entry name" value="F-box-like"/>
    <property type="match status" value="1"/>
</dbReference>
<dbReference type="SMART" id="SM00256">
    <property type="entry name" value="FBOX"/>
    <property type="match status" value="1"/>
</dbReference>
<reference evidence="3 4" key="1">
    <citation type="submission" date="2019-02" db="EMBL/GenBank/DDBJ databases">
        <title>Genome sequencing of the rare red list fungi Dentipellis fragilis.</title>
        <authorList>
            <person name="Buettner E."/>
            <person name="Kellner H."/>
        </authorList>
    </citation>
    <scope>NUCLEOTIDE SEQUENCE [LARGE SCALE GENOMIC DNA]</scope>
    <source>
        <strain evidence="3 4">DSM 105465</strain>
    </source>
</reference>
<gene>
    <name evidence="3" type="ORF">EVG20_g1783</name>
</gene>
<accession>A0A4Y9ZB68</accession>
<feature type="compositionally biased region" description="Basic and acidic residues" evidence="1">
    <location>
        <begin position="192"/>
        <end position="223"/>
    </location>
</feature>
<feature type="compositionally biased region" description="Low complexity" evidence="1">
    <location>
        <begin position="46"/>
        <end position="65"/>
    </location>
</feature>
<dbReference type="OrthoDB" id="6419443at2759"/>
<feature type="domain" description="F-box" evidence="2">
    <location>
        <begin position="83"/>
        <end position="133"/>
    </location>
</feature>
<evidence type="ECO:0000259" key="2">
    <source>
        <dbReference type="PROSITE" id="PS50181"/>
    </source>
</evidence>
<evidence type="ECO:0000313" key="4">
    <source>
        <dbReference type="Proteomes" id="UP000298327"/>
    </source>
</evidence>
<dbReference type="STRING" id="205917.A0A4Y9ZB68"/>
<dbReference type="Gene3D" id="1.20.1280.50">
    <property type="match status" value="1"/>
</dbReference>
<feature type="region of interest" description="Disordered" evidence="1">
    <location>
        <begin position="40"/>
        <end position="88"/>
    </location>
</feature>
<comment type="caution">
    <text evidence="3">The sequence shown here is derived from an EMBL/GenBank/DDBJ whole genome shotgun (WGS) entry which is preliminary data.</text>
</comment>
<dbReference type="Proteomes" id="UP000298327">
    <property type="component" value="Unassembled WGS sequence"/>
</dbReference>